<dbReference type="CDD" id="cd06971">
    <property type="entry name" value="PgpA"/>
    <property type="match status" value="1"/>
</dbReference>
<keyword evidence="2" id="KW-1133">Transmembrane helix</keyword>
<keyword evidence="1" id="KW-1003">Cell membrane</keyword>
<keyword evidence="5" id="KW-1185">Reference proteome</keyword>
<dbReference type="AlphaFoldDB" id="A0A2N5Y012"/>
<evidence type="ECO:0000313" key="4">
    <source>
        <dbReference type="EMBL" id="PLW81737.1"/>
    </source>
</evidence>
<feature type="transmembrane region" description="Helical" evidence="2">
    <location>
        <begin position="94"/>
        <end position="119"/>
    </location>
</feature>
<comment type="pathway">
    <text evidence="1">Phospholipid metabolism; phosphatidylglycerol biosynthesis; phosphatidylglycerol from CDP-diacylglycerol: step 2/2.</text>
</comment>
<feature type="transmembrane region" description="Helical" evidence="2">
    <location>
        <begin position="139"/>
        <end position="162"/>
    </location>
</feature>
<dbReference type="UniPathway" id="UPA00084">
    <property type="reaction ID" value="UER00504"/>
</dbReference>
<keyword evidence="1 2" id="KW-0812">Transmembrane</keyword>
<keyword evidence="1" id="KW-0443">Lipid metabolism</keyword>
<dbReference type="OrthoDB" id="9804091at2"/>
<evidence type="ECO:0000256" key="2">
    <source>
        <dbReference type="SAM" id="Phobius"/>
    </source>
</evidence>
<comment type="caution">
    <text evidence="4">The sequence shown here is derived from an EMBL/GenBank/DDBJ whole genome shotgun (WGS) entry which is preliminary data.</text>
</comment>
<gene>
    <name evidence="4" type="ORF">CWI75_13345</name>
</gene>
<dbReference type="Pfam" id="PF04608">
    <property type="entry name" value="PgpA"/>
    <property type="match status" value="1"/>
</dbReference>
<dbReference type="PIRSF" id="PIRSF006162">
    <property type="entry name" value="PgpA"/>
    <property type="match status" value="1"/>
</dbReference>
<feature type="domain" description="YutG/PgpA" evidence="3">
    <location>
        <begin position="22"/>
        <end position="159"/>
    </location>
</feature>
<keyword evidence="1" id="KW-1208">Phospholipid metabolism</keyword>
<name>A0A2N5Y012_9GAMM</name>
<keyword evidence="1" id="KW-0460">Magnesium</keyword>
<dbReference type="InterPro" id="IPR036681">
    <property type="entry name" value="PgpA-like_sf"/>
</dbReference>
<protein>
    <recommendedName>
        <fullName evidence="1">Phosphatidylglycerophosphatase A</fullName>
        <ecNumber evidence="1">3.1.3.27</ecNumber>
    </recommendedName>
    <alternativeName>
        <fullName evidence="1">Phosphatidylglycerolphosphate phosphatase A</fullName>
    </alternativeName>
</protein>
<evidence type="ECO:0000313" key="5">
    <source>
        <dbReference type="Proteomes" id="UP000234845"/>
    </source>
</evidence>
<dbReference type="GO" id="GO:0005886">
    <property type="term" value="C:plasma membrane"/>
    <property type="evidence" value="ECO:0007669"/>
    <property type="project" value="UniProtKB-SubCell"/>
</dbReference>
<dbReference type="GO" id="GO:0009395">
    <property type="term" value="P:phospholipid catabolic process"/>
    <property type="evidence" value="ECO:0007669"/>
    <property type="project" value="UniProtKB-KW"/>
</dbReference>
<dbReference type="GO" id="GO:0008962">
    <property type="term" value="F:phosphatidylglycerophosphatase activity"/>
    <property type="evidence" value="ECO:0007669"/>
    <property type="project" value="UniProtKB-EC"/>
</dbReference>
<dbReference type="EC" id="3.1.3.27" evidence="1"/>
<dbReference type="PANTHER" id="PTHR36305">
    <property type="entry name" value="PHOSPHATIDYLGLYCEROPHOSPHATASE A"/>
    <property type="match status" value="1"/>
</dbReference>
<dbReference type="InterPro" id="IPR026037">
    <property type="entry name" value="PgpA"/>
</dbReference>
<dbReference type="InterPro" id="IPR007686">
    <property type="entry name" value="YutG/PgpA"/>
</dbReference>
<keyword evidence="1 2" id="KW-0472">Membrane</keyword>
<comment type="subcellular location">
    <subcellularLocation>
        <location evidence="1">Cell inner membrane</location>
        <topology evidence="1">Multi-pass membrane protein</topology>
    </subcellularLocation>
</comment>
<comment type="catalytic activity">
    <reaction evidence="1">
        <text>a 1,2-diacyl-sn-glycero-3-phospho-(1'-sn-glycero-3'-phosphate) + H2O = a 1,2-diacyl-sn-glycero-3-phospho-(1'-sn-glycerol) + phosphate</text>
        <dbReference type="Rhea" id="RHEA:33751"/>
        <dbReference type="ChEBI" id="CHEBI:15377"/>
        <dbReference type="ChEBI" id="CHEBI:43474"/>
        <dbReference type="ChEBI" id="CHEBI:60110"/>
        <dbReference type="ChEBI" id="CHEBI:64716"/>
        <dbReference type="EC" id="3.1.3.27"/>
    </reaction>
</comment>
<dbReference type="EMBL" id="PKLZ01000010">
    <property type="protein sequence ID" value="PLW81737.1"/>
    <property type="molecule type" value="Genomic_DNA"/>
</dbReference>
<dbReference type="GO" id="GO:0046872">
    <property type="term" value="F:metal ion binding"/>
    <property type="evidence" value="ECO:0007669"/>
    <property type="project" value="UniProtKB-KW"/>
</dbReference>
<comment type="cofactor">
    <cofactor evidence="1">
        <name>Mg(2+)</name>
        <dbReference type="ChEBI" id="CHEBI:18420"/>
    </cofactor>
</comment>
<evidence type="ECO:0000259" key="3">
    <source>
        <dbReference type="Pfam" id="PF04608"/>
    </source>
</evidence>
<keyword evidence="1" id="KW-0378">Hydrolase</keyword>
<accession>A0A2N5Y012</accession>
<dbReference type="GO" id="GO:0006655">
    <property type="term" value="P:phosphatidylglycerol biosynthetic process"/>
    <property type="evidence" value="ECO:0007669"/>
    <property type="project" value="UniProtKB-UniPathway"/>
</dbReference>
<dbReference type="PANTHER" id="PTHR36305:SF1">
    <property type="entry name" value="PHOSPHATIDYLGLYCEROPHOSPHATASE A"/>
    <property type="match status" value="1"/>
</dbReference>
<evidence type="ECO:0000256" key="1">
    <source>
        <dbReference type="PIRNR" id="PIRNR006162"/>
    </source>
</evidence>
<reference evidence="5" key="1">
    <citation type="submission" date="2017-11" db="EMBL/GenBank/DDBJ databases">
        <title>The draft genome sequence of Chromatocurvus sp. F02.</title>
        <authorList>
            <person name="Du Z.-J."/>
            <person name="Chang Y.-Q."/>
        </authorList>
    </citation>
    <scope>NUCLEOTIDE SEQUENCE [LARGE SCALE GENOMIC DNA]</scope>
    <source>
        <strain evidence="5">F02</strain>
    </source>
</reference>
<keyword evidence="1" id="KW-0479">Metal-binding</keyword>
<organism evidence="4 5">
    <name type="scientific">Kineobactrum sediminis</name>
    <dbReference type="NCBI Taxonomy" id="1905677"/>
    <lineage>
        <taxon>Bacteria</taxon>
        <taxon>Pseudomonadati</taxon>
        <taxon>Pseudomonadota</taxon>
        <taxon>Gammaproteobacteria</taxon>
        <taxon>Cellvibrionales</taxon>
        <taxon>Halieaceae</taxon>
        <taxon>Kineobactrum</taxon>
    </lineage>
</organism>
<keyword evidence="1" id="KW-0595">Phospholipid degradation</keyword>
<sequence length="165" mass="18020">MVSKSDAPVQAPAVFRSPVQFLAFGFGSGLSPKAPGTMGTLVAVPVFLLISDWPLLWYTLFVVVAAVVGVWICGRASEQLNVHDHPGIVWDEFVGYWITMWAMPADWLWIVVGFVVFRIFDIAKPWPIGVLDKNVKGGFGIMVDDILAGVMACITVQIALWLSAV</sequence>
<dbReference type="SUPFAM" id="SSF101307">
    <property type="entry name" value="YutG-like"/>
    <property type="match status" value="1"/>
</dbReference>
<keyword evidence="1" id="KW-0997">Cell inner membrane</keyword>
<feature type="transmembrane region" description="Helical" evidence="2">
    <location>
        <begin position="55"/>
        <end position="73"/>
    </location>
</feature>
<comment type="function">
    <text evidence="1">Lipid phosphatase which dephosphorylates phosphatidylglycerophosphate (PGP) to phosphatidylglycerol (PG).</text>
</comment>
<keyword evidence="1" id="KW-0442">Lipid degradation</keyword>
<dbReference type="Proteomes" id="UP000234845">
    <property type="component" value="Unassembled WGS sequence"/>
</dbReference>
<dbReference type="RefSeq" id="WP_101522020.1">
    <property type="nucleotide sequence ID" value="NZ_PKLZ01000010.1"/>
</dbReference>
<proteinExistence type="predicted"/>